<dbReference type="OrthoDB" id="410104at2759"/>
<evidence type="ECO:0000313" key="2">
    <source>
        <dbReference type="Proteomes" id="UP001152795"/>
    </source>
</evidence>
<dbReference type="PROSITE" id="PS50878">
    <property type="entry name" value="RT_POL"/>
    <property type="match status" value="1"/>
</dbReference>
<keyword evidence="2" id="KW-1185">Reference proteome</keyword>
<reference evidence="1" key="1">
    <citation type="submission" date="2020-04" db="EMBL/GenBank/DDBJ databases">
        <authorList>
            <person name="Alioto T."/>
            <person name="Alioto T."/>
            <person name="Gomez Garrido J."/>
        </authorList>
    </citation>
    <scope>NUCLEOTIDE SEQUENCE</scope>
    <source>
        <strain evidence="1">A484AB</strain>
    </source>
</reference>
<dbReference type="Proteomes" id="UP001152795">
    <property type="component" value="Unassembled WGS sequence"/>
</dbReference>
<evidence type="ECO:0000313" key="1">
    <source>
        <dbReference type="EMBL" id="CAB4045185.1"/>
    </source>
</evidence>
<dbReference type="PANTHER" id="PTHR33332">
    <property type="entry name" value="REVERSE TRANSCRIPTASE DOMAIN-CONTAINING PROTEIN"/>
    <property type="match status" value="1"/>
</dbReference>
<protein>
    <submittedName>
        <fullName evidence="1">Uncharacterized protein</fullName>
    </submittedName>
</protein>
<dbReference type="InterPro" id="IPR000477">
    <property type="entry name" value="RT_dom"/>
</dbReference>
<feature type="non-terminal residue" evidence="1">
    <location>
        <position position="64"/>
    </location>
</feature>
<dbReference type="AlphaFoldDB" id="A0A6S7KI50"/>
<gene>
    <name evidence="1" type="ORF">PACLA_8A061287</name>
</gene>
<name>A0A6S7KI50_PARCT</name>
<dbReference type="EMBL" id="CACRXK020038025">
    <property type="protein sequence ID" value="CAB4045185.1"/>
    <property type="molecule type" value="Genomic_DNA"/>
</dbReference>
<sequence length="64" mass="7165">MVYLDFSKTFNSVSHRNLFLKLEQHGISGSLLNWLSDYLSEGRQQVVVDGMSSSFLNVTSGVPQ</sequence>
<comment type="caution">
    <text evidence="1">The sequence shown here is derived from an EMBL/GenBank/DDBJ whole genome shotgun (WGS) entry which is preliminary data.</text>
</comment>
<accession>A0A6S7KI50</accession>
<organism evidence="1 2">
    <name type="scientific">Paramuricea clavata</name>
    <name type="common">Red gorgonian</name>
    <name type="synonym">Violescent sea-whip</name>
    <dbReference type="NCBI Taxonomy" id="317549"/>
    <lineage>
        <taxon>Eukaryota</taxon>
        <taxon>Metazoa</taxon>
        <taxon>Cnidaria</taxon>
        <taxon>Anthozoa</taxon>
        <taxon>Octocorallia</taxon>
        <taxon>Malacalcyonacea</taxon>
        <taxon>Plexauridae</taxon>
        <taxon>Paramuricea</taxon>
    </lineage>
</organism>
<proteinExistence type="predicted"/>